<dbReference type="PANTHER" id="PTHR21381:SF3">
    <property type="entry name" value="SGC REGION PROTEIN SGCQ-RELATED"/>
    <property type="match status" value="1"/>
</dbReference>
<dbReference type="SUPFAM" id="SSF51366">
    <property type="entry name" value="Ribulose-phoshate binding barrel"/>
    <property type="match status" value="1"/>
</dbReference>
<comment type="similarity">
    <text evidence="1">Belongs to the BtpA family.</text>
</comment>
<dbReference type="InterPro" id="IPR005137">
    <property type="entry name" value="BtpA"/>
</dbReference>
<evidence type="ECO:0000256" key="1">
    <source>
        <dbReference type="ARBA" id="ARBA00006007"/>
    </source>
</evidence>
<dbReference type="PANTHER" id="PTHR21381">
    <property type="entry name" value="ZGC:162297"/>
    <property type="match status" value="1"/>
</dbReference>
<comment type="caution">
    <text evidence="2">The sequence shown here is derived from an EMBL/GenBank/DDBJ whole genome shotgun (WGS) entry which is preliminary data.</text>
</comment>
<name>A0AAW9JXK3_CARML</name>
<accession>A0AAW9JXK3</accession>
<dbReference type="EMBL" id="JAVBVO010000001">
    <property type="protein sequence ID" value="MDZ5757090.1"/>
    <property type="molecule type" value="Genomic_DNA"/>
</dbReference>
<dbReference type="AlphaFoldDB" id="A0AAW9JXK3"/>
<sequence length="248" mass="27898">MSEKKLFLDIFNTRKPIIAMIHLKGESEAEIQERAKKEIAIYVEEGVDCIMMENYYGDFIQLEKAIQYIVSLKLPIPIGVNCLNLDSMGFYLANKYELDIVQVDSVVGHVKQRDEATLQAFFDLERGRTKACLIGGVRFKYQPELSEKSLSEDLNIAKTRCDAVAVTQNATGEETSMEKIQEFRDSLGEFPLVVAAGVTDDNVLAQLAICDAAIVGSCFKDTKKDTGDVSRENVRKFMKLIKKHREAL</sequence>
<evidence type="ECO:0000313" key="2">
    <source>
        <dbReference type="EMBL" id="MDZ5757090.1"/>
    </source>
</evidence>
<dbReference type="RefSeq" id="WP_057000643.1">
    <property type="nucleotide sequence ID" value="NZ_CBCPJO010000005.1"/>
</dbReference>
<reference evidence="2" key="1">
    <citation type="submission" date="2023-08" db="EMBL/GenBank/DDBJ databases">
        <title>Genomic characterization of piscicolin 126 produced by Carnobacterium maltaromaticum CM22 strain isolated from salmon (Salmo salar).</title>
        <authorList>
            <person name="Gonzalez-Gragera E."/>
            <person name="Garcia-Lopez J.D."/>
            <person name="Teso-Perez C."/>
            <person name="Gimenez-Hernandez I."/>
            <person name="Peralta-Sanchez J.M."/>
            <person name="Valdivia E."/>
            <person name="Montalban-Lopez M."/>
            <person name="Martin-Platero A.M."/>
            <person name="Banos A."/>
            <person name="Martinez-Bueno M."/>
        </authorList>
    </citation>
    <scope>NUCLEOTIDE SEQUENCE</scope>
    <source>
        <strain evidence="2">CM22</strain>
    </source>
</reference>
<evidence type="ECO:0000313" key="3">
    <source>
        <dbReference type="Proteomes" id="UP001290462"/>
    </source>
</evidence>
<organism evidence="2 3">
    <name type="scientific">Carnobacterium maltaromaticum</name>
    <name type="common">Carnobacterium piscicola</name>
    <dbReference type="NCBI Taxonomy" id="2751"/>
    <lineage>
        <taxon>Bacteria</taxon>
        <taxon>Bacillati</taxon>
        <taxon>Bacillota</taxon>
        <taxon>Bacilli</taxon>
        <taxon>Lactobacillales</taxon>
        <taxon>Carnobacteriaceae</taxon>
        <taxon>Carnobacterium</taxon>
    </lineage>
</organism>
<protein>
    <submittedName>
        <fullName evidence="2">BtpA/SgcQ family protein</fullName>
    </submittedName>
</protein>
<gene>
    <name evidence="2" type="ORF">RAK27_00275</name>
</gene>
<dbReference type="Proteomes" id="UP001290462">
    <property type="component" value="Unassembled WGS sequence"/>
</dbReference>
<proteinExistence type="inferred from homology"/>
<dbReference type="Pfam" id="PF03437">
    <property type="entry name" value="BtpA"/>
    <property type="match status" value="1"/>
</dbReference>
<dbReference type="InterPro" id="IPR011060">
    <property type="entry name" value="RibuloseP-bd_barrel"/>
</dbReference>